<evidence type="ECO:0000256" key="1">
    <source>
        <dbReference type="ARBA" id="ARBA00009437"/>
    </source>
</evidence>
<evidence type="ECO:0000256" key="4">
    <source>
        <dbReference type="ARBA" id="ARBA00023163"/>
    </source>
</evidence>
<keyword evidence="3" id="KW-0238">DNA-binding</keyword>
<sequence>MADRPLPPLSTLQAFCAIAKTGGFGRAAERLGLTQTAVSHQIAQLEGWMGGRLFDRGRHGARLSPLGLRLHPEIAGALASLESALHQAREASASPSLTIATTPEFSSQWLAPRLEAFCRRYPKIEVRTAVGYQRPDFSSVDLAIWLGHGGPDLVTEPLLLDEEFVVCAPTLSSRLPSRGAIRAAPLLIYRGMRHTVLDWQRWYEQVTVRDDPNVEPLAGFDIARAVDEAPVFDTFEEMLQACGRGQGFALVRSSLVAEHVAAGRLVRCFVERQPAALNYAMLYPPGALERSSLALFRKWLVSETEHS</sequence>
<evidence type="ECO:0000313" key="6">
    <source>
        <dbReference type="EMBL" id="AJD42703.1"/>
    </source>
</evidence>
<dbReference type="Pfam" id="PF00126">
    <property type="entry name" value="HTH_1"/>
    <property type="match status" value="1"/>
</dbReference>
<evidence type="ECO:0000259" key="5">
    <source>
        <dbReference type="PROSITE" id="PS50931"/>
    </source>
</evidence>
<dbReference type="SUPFAM" id="SSF46785">
    <property type="entry name" value="Winged helix' DNA-binding domain"/>
    <property type="match status" value="1"/>
</dbReference>
<protein>
    <submittedName>
        <fullName evidence="6">LysR family transcriptional regulator protein</fullName>
    </submittedName>
</protein>
<dbReference type="Proteomes" id="UP000031368">
    <property type="component" value="Chromosome"/>
</dbReference>
<keyword evidence="7" id="KW-1185">Reference proteome</keyword>
<dbReference type="Pfam" id="PF03466">
    <property type="entry name" value="LysR_substrate"/>
    <property type="match status" value="1"/>
</dbReference>
<comment type="similarity">
    <text evidence="1">Belongs to the LysR transcriptional regulatory family.</text>
</comment>
<dbReference type="GO" id="GO:0043565">
    <property type="term" value="F:sequence-specific DNA binding"/>
    <property type="evidence" value="ECO:0007669"/>
    <property type="project" value="TreeGrafter"/>
</dbReference>
<dbReference type="PROSITE" id="PS50931">
    <property type="entry name" value="HTH_LYSR"/>
    <property type="match status" value="1"/>
</dbReference>
<dbReference type="AlphaFoldDB" id="A0A0B4X7Y2"/>
<dbReference type="InterPro" id="IPR058163">
    <property type="entry name" value="LysR-type_TF_proteobact-type"/>
</dbReference>
<dbReference type="HOGENOM" id="CLU_039613_37_0_5"/>
<name>A0A0B4X7Y2_9HYPH</name>
<proteinExistence type="inferred from homology"/>
<dbReference type="EMBL" id="CP006877">
    <property type="protein sequence ID" value="AJD42703.1"/>
    <property type="molecule type" value="Genomic_DNA"/>
</dbReference>
<dbReference type="InterPro" id="IPR000847">
    <property type="entry name" value="LysR_HTH_N"/>
</dbReference>
<dbReference type="InterPro" id="IPR005119">
    <property type="entry name" value="LysR_subst-bd"/>
</dbReference>
<dbReference type="InterPro" id="IPR036390">
    <property type="entry name" value="WH_DNA-bd_sf"/>
</dbReference>
<dbReference type="InterPro" id="IPR036388">
    <property type="entry name" value="WH-like_DNA-bd_sf"/>
</dbReference>
<dbReference type="PANTHER" id="PTHR30537">
    <property type="entry name" value="HTH-TYPE TRANSCRIPTIONAL REGULATOR"/>
    <property type="match status" value="1"/>
</dbReference>
<dbReference type="PANTHER" id="PTHR30537:SF74">
    <property type="entry name" value="HTH-TYPE TRANSCRIPTIONAL REGULATOR TRPI"/>
    <property type="match status" value="1"/>
</dbReference>
<dbReference type="KEGG" id="rga:RGR602_CH03395"/>
<organism evidence="6 7">
    <name type="scientific">Rhizobium gallicum bv. gallicum R602sp</name>
    <dbReference type="NCBI Taxonomy" id="1041138"/>
    <lineage>
        <taxon>Bacteria</taxon>
        <taxon>Pseudomonadati</taxon>
        <taxon>Pseudomonadota</taxon>
        <taxon>Alphaproteobacteria</taxon>
        <taxon>Hyphomicrobiales</taxon>
        <taxon>Rhizobiaceae</taxon>
        <taxon>Rhizobium/Agrobacterium group</taxon>
        <taxon>Rhizobium</taxon>
    </lineage>
</organism>
<keyword evidence="4" id="KW-0804">Transcription</keyword>
<dbReference type="GO" id="GO:0006351">
    <property type="term" value="P:DNA-templated transcription"/>
    <property type="evidence" value="ECO:0007669"/>
    <property type="project" value="TreeGrafter"/>
</dbReference>
<dbReference type="Gene3D" id="3.40.190.10">
    <property type="entry name" value="Periplasmic binding protein-like II"/>
    <property type="match status" value="2"/>
</dbReference>
<reference evidence="6 7" key="1">
    <citation type="submission" date="2013-11" db="EMBL/GenBank/DDBJ databases">
        <title>Complete genome sequence of Rhizobium gallicum bv. gallicum R602.</title>
        <authorList>
            <person name="Bustos P."/>
            <person name="Santamaria R.I."/>
            <person name="Lozano L."/>
            <person name="Acosta J.L."/>
            <person name="Ormeno-Orrillo E."/>
            <person name="Rogel M.A."/>
            <person name="Romero D."/>
            <person name="Cevallos M.A."/>
            <person name="Martinez-Romero E."/>
            <person name="Gonzalez V."/>
        </authorList>
    </citation>
    <scope>NUCLEOTIDE SEQUENCE [LARGE SCALE GENOMIC DNA]</scope>
    <source>
        <strain evidence="6 7">R602</strain>
    </source>
</reference>
<dbReference type="Gene3D" id="1.10.10.10">
    <property type="entry name" value="Winged helix-like DNA-binding domain superfamily/Winged helix DNA-binding domain"/>
    <property type="match status" value="1"/>
</dbReference>
<feature type="domain" description="HTH lysR-type" evidence="5">
    <location>
        <begin position="7"/>
        <end position="64"/>
    </location>
</feature>
<evidence type="ECO:0000256" key="2">
    <source>
        <dbReference type="ARBA" id="ARBA00023015"/>
    </source>
</evidence>
<keyword evidence="2" id="KW-0805">Transcription regulation</keyword>
<dbReference type="SUPFAM" id="SSF53850">
    <property type="entry name" value="Periplasmic binding protein-like II"/>
    <property type="match status" value="1"/>
</dbReference>
<accession>A0A0B4X7Y2</accession>
<dbReference type="GO" id="GO:0003700">
    <property type="term" value="F:DNA-binding transcription factor activity"/>
    <property type="evidence" value="ECO:0007669"/>
    <property type="project" value="InterPro"/>
</dbReference>
<evidence type="ECO:0000313" key="7">
    <source>
        <dbReference type="Proteomes" id="UP000031368"/>
    </source>
</evidence>
<dbReference type="PRINTS" id="PR00039">
    <property type="entry name" value="HTHLYSR"/>
</dbReference>
<dbReference type="RefSeq" id="WP_039846042.1">
    <property type="nucleotide sequence ID" value="NZ_CP006877.1"/>
</dbReference>
<gene>
    <name evidence="6" type="ORF">RGR602_CH03395</name>
</gene>
<evidence type="ECO:0000256" key="3">
    <source>
        <dbReference type="ARBA" id="ARBA00023125"/>
    </source>
</evidence>